<dbReference type="RefSeq" id="XP_016607091.1">
    <property type="nucleotide sequence ID" value="XM_016754206.1"/>
</dbReference>
<feature type="compositionally biased region" description="Basic and acidic residues" evidence="1">
    <location>
        <begin position="365"/>
        <end position="391"/>
    </location>
</feature>
<feature type="region of interest" description="Disordered" evidence="1">
    <location>
        <begin position="1"/>
        <end position="391"/>
    </location>
</feature>
<dbReference type="AlphaFoldDB" id="A0A0L0HDH3"/>
<feature type="compositionally biased region" description="Basic and acidic residues" evidence="1">
    <location>
        <begin position="279"/>
        <end position="304"/>
    </location>
</feature>
<feature type="compositionally biased region" description="Basic and acidic residues" evidence="1">
    <location>
        <begin position="776"/>
        <end position="789"/>
    </location>
</feature>
<feature type="compositionally biased region" description="Basic and acidic residues" evidence="1">
    <location>
        <begin position="559"/>
        <end position="570"/>
    </location>
</feature>
<feature type="region of interest" description="Disordered" evidence="1">
    <location>
        <begin position="411"/>
        <end position="849"/>
    </location>
</feature>
<feature type="compositionally biased region" description="Basic and acidic residues" evidence="1">
    <location>
        <begin position="195"/>
        <end position="205"/>
    </location>
</feature>
<feature type="compositionally biased region" description="Basic and acidic residues" evidence="1">
    <location>
        <begin position="801"/>
        <end position="814"/>
    </location>
</feature>
<feature type="compositionally biased region" description="Basic and acidic residues" evidence="1">
    <location>
        <begin position="443"/>
        <end position="454"/>
    </location>
</feature>
<feature type="compositionally biased region" description="Basic and acidic residues" evidence="1">
    <location>
        <begin position="52"/>
        <end position="65"/>
    </location>
</feature>
<dbReference type="GeneID" id="27689338"/>
<proteinExistence type="predicted"/>
<accession>A0A0L0HDH3</accession>
<evidence type="ECO:0000313" key="3">
    <source>
        <dbReference type="Proteomes" id="UP000053201"/>
    </source>
</evidence>
<organism evidence="2 3">
    <name type="scientific">Spizellomyces punctatus (strain DAOM BR117)</name>
    <dbReference type="NCBI Taxonomy" id="645134"/>
    <lineage>
        <taxon>Eukaryota</taxon>
        <taxon>Fungi</taxon>
        <taxon>Fungi incertae sedis</taxon>
        <taxon>Chytridiomycota</taxon>
        <taxon>Chytridiomycota incertae sedis</taxon>
        <taxon>Chytridiomycetes</taxon>
        <taxon>Spizellomycetales</taxon>
        <taxon>Spizellomycetaceae</taxon>
        <taxon>Spizellomyces</taxon>
    </lineage>
</organism>
<feature type="compositionally biased region" description="Polar residues" evidence="1">
    <location>
        <begin position="112"/>
        <end position="140"/>
    </location>
</feature>
<feature type="compositionally biased region" description="Basic and acidic residues" evidence="1">
    <location>
        <begin position="317"/>
        <end position="346"/>
    </location>
</feature>
<evidence type="ECO:0000313" key="2">
    <source>
        <dbReference type="EMBL" id="KNC99051.1"/>
    </source>
</evidence>
<feature type="compositionally biased region" description="Polar residues" evidence="1">
    <location>
        <begin position="830"/>
        <end position="842"/>
    </location>
</feature>
<feature type="compositionally biased region" description="Polar residues" evidence="1">
    <location>
        <begin position="209"/>
        <end position="224"/>
    </location>
</feature>
<dbReference type="Proteomes" id="UP000053201">
    <property type="component" value="Unassembled WGS sequence"/>
</dbReference>
<feature type="compositionally biased region" description="Polar residues" evidence="1">
    <location>
        <begin position="178"/>
        <end position="188"/>
    </location>
</feature>
<dbReference type="InParanoid" id="A0A0L0HDH3"/>
<sequence>MSTTAESSSQPLTTEFESLLQSQRARTDALHHPAPPIRNESLGVISEEGDVESERVAGLRDKGPENHGLSTNQASASKVGKDAAARPSGDDPILEQEFQGLMHKLTHPPQQPSHLSSTTDSKHNINSQQVNHTDVPSSNDGELGGEFEGLMYRLTHPMQHEAPRNETSGESTDHPTESRVSITTQAKHNPTAAEGRLEQEFEHLKHQASRPSQAVHNQPASESSEQPREKTAVQHPHAPTARDKRLEKQLDELLHPPRDHEAGPRATSPQDTRSLAQSSDHDRTVHTPSKRDQKLEQKFEELVRSHSIVDSSNAETGPKKEQPKDTSHHKDSQSRPTGPRDLKLEQEFENVVQNLSHPSLPADKSAADHVPSNEEKKPVERSGQEHIHHNPKLEQEFEQLKHNVAHPLPVQTQSDERTVHSSQIHDTTGHNQSAEGVKRTHHDPKLEHEFEQLKNKVAKPQPVQSQHQPEHYQTDNKERAIPDHLPSSRNPNLESEFAERVLSAAQASHEVGGAKVTGKKEELRTSPGDTAHQSTSESNTLGKEFDGLVNESQQAAVAVDRDAQHREEHVPAPPSGGLVPLDKPDTAGRSQTKQKAGAHTLPKKLSTRFTNLLDRVKTSNPHSPNEHPEHDTSTMTRSPNVTAGSSSNDRYGQPASNSNAVGQELAKPLEHTVDKLEGKSQREQTAMESTDAGSSSGLPTHVASDGRLVYADADRPADTHPAERKARSKRSFMDLLRGVFKSGKKRKGERGRRSASAPAPGDRSGTVNNKAMTRGDLGEHGEWRTHQDGGETSNQPQPSEDVIKSPEVENKRSASMDASLSTMKDLDSPAPSSETTSQSDPTPSLKGHQVPMVPHPKVLLAPVEYGLNTSNLIVHRRQEMTIVNGDDEEVRISLDETRVPLIAPGI</sequence>
<dbReference type="VEuPathDB" id="FungiDB:SPPG_06002"/>
<dbReference type="EMBL" id="KQ257459">
    <property type="protein sequence ID" value="KNC99051.1"/>
    <property type="molecule type" value="Genomic_DNA"/>
</dbReference>
<feature type="compositionally biased region" description="Polar residues" evidence="1">
    <location>
        <begin position="267"/>
        <end position="278"/>
    </location>
</feature>
<feature type="compositionally biased region" description="Polar residues" evidence="1">
    <location>
        <begin position="1"/>
        <end position="24"/>
    </location>
</feature>
<feature type="compositionally biased region" description="Polar residues" evidence="1">
    <location>
        <begin position="527"/>
        <end position="541"/>
    </location>
</feature>
<feature type="compositionally biased region" description="Basic and acidic residues" evidence="1">
    <location>
        <begin position="468"/>
        <end position="482"/>
    </location>
</feature>
<dbReference type="OrthoDB" id="2167939at2759"/>
<feature type="compositionally biased region" description="Polar residues" evidence="1">
    <location>
        <begin position="633"/>
        <end position="661"/>
    </location>
</feature>
<name>A0A0L0HDH3_SPIPD</name>
<keyword evidence="3" id="KW-1185">Reference proteome</keyword>
<dbReference type="OMA" id="KARATHH"/>
<feature type="compositionally biased region" description="Basic and acidic residues" evidence="1">
    <location>
        <begin position="667"/>
        <end position="682"/>
    </location>
</feature>
<evidence type="ECO:0000256" key="1">
    <source>
        <dbReference type="SAM" id="MobiDB-lite"/>
    </source>
</evidence>
<feature type="compositionally biased region" description="Basic and acidic residues" evidence="1">
    <location>
        <begin position="240"/>
        <end position="263"/>
    </location>
</feature>
<gene>
    <name evidence="2" type="ORF">SPPG_06002</name>
</gene>
<feature type="compositionally biased region" description="Basic and acidic residues" evidence="1">
    <location>
        <begin position="712"/>
        <end position="725"/>
    </location>
</feature>
<protein>
    <submittedName>
        <fullName evidence="2">Uncharacterized protein</fullName>
    </submittedName>
</protein>
<feature type="compositionally biased region" description="Polar residues" evidence="1">
    <location>
        <begin position="683"/>
        <end position="698"/>
    </location>
</feature>
<feature type="compositionally biased region" description="Polar residues" evidence="1">
    <location>
        <begin position="420"/>
        <end position="434"/>
    </location>
</feature>
<reference evidence="2 3" key="1">
    <citation type="submission" date="2009-08" db="EMBL/GenBank/DDBJ databases">
        <title>The Genome Sequence of Spizellomyces punctatus strain DAOM BR117.</title>
        <authorList>
            <consortium name="The Broad Institute Genome Sequencing Platform"/>
            <person name="Russ C."/>
            <person name="Cuomo C."/>
            <person name="Shea T."/>
            <person name="Young S.K."/>
            <person name="Zeng Q."/>
            <person name="Koehrsen M."/>
            <person name="Haas B."/>
            <person name="Borodovsky M."/>
            <person name="Guigo R."/>
            <person name="Alvarado L."/>
            <person name="Berlin A."/>
            <person name="Bochicchio J."/>
            <person name="Borenstein D."/>
            <person name="Chapman S."/>
            <person name="Chen Z."/>
            <person name="Engels R."/>
            <person name="Freedman E."/>
            <person name="Gellesch M."/>
            <person name="Goldberg J."/>
            <person name="Griggs A."/>
            <person name="Gujja S."/>
            <person name="Heiman D."/>
            <person name="Hepburn T."/>
            <person name="Howarth C."/>
            <person name="Jen D."/>
            <person name="Larson L."/>
            <person name="Lewis B."/>
            <person name="Mehta T."/>
            <person name="Park D."/>
            <person name="Pearson M."/>
            <person name="Roberts A."/>
            <person name="Saif S."/>
            <person name="Shenoy N."/>
            <person name="Sisk P."/>
            <person name="Stolte C."/>
            <person name="Sykes S."/>
            <person name="Thomson T."/>
            <person name="Walk T."/>
            <person name="White J."/>
            <person name="Yandava C."/>
            <person name="Burger G."/>
            <person name="Gray M.W."/>
            <person name="Holland P.W.H."/>
            <person name="King N."/>
            <person name="Lang F.B.F."/>
            <person name="Roger A.J."/>
            <person name="Ruiz-Trillo I."/>
            <person name="Lander E."/>
            <person name="Nusbaum C."/>
        </authorList>
    </citation>
    <scope>NUCLEOTIDE SEQUENCE [LARGE SCALE GENOMIC DNA]</scope>
    <source>
        <strain evidence="2 3">DAOM BR117</strain>
    </source>
</reference>